<comment type="catalytic activity">
    <reaction evidence="6">
        <text>L-seryl-[protein] + ATP = O-phospho-L-seryl-[protein] + ADP + H(+)</text>
        <dbReference type="Rhea" id="RHEA:17989"/>
        <dbReference type="Rhea" id="RHEA-COMP:9863"/>
        <dbReference type="Rhea" id="RHEA-COMP:11604"/>
        <dbReference type="ChEBI" id="CHEBI:15378"/>
        <dbReference type="ChEBI" id="CHEBI:29999"/>
        <dbReference type="ChEBI" id="CHEBI:30616"/>
        <dbReference type="ChEBI" id="CHEBI:83421"/>
        <dbReference type="ChEBI" id="CHEBI:456216"/>
        <dbReference type="EC" id="2.7.11.1"/>
    </reaction>
</comment>
<dbReference type="PROSITE" id="PS50927">
    <property type="entry name" value="BULB_LECTIN"/>
    <property type="match status" value="1"/>
</dbReference>
<dbReference type="InterPro" id="IPR051343">
    <property type="entry name" value="G-type_lectin_kinases/EP1-like"/>
</dbReference>
<sequence length="524" mass="54521">MAISNSAGALLLLLPAVAVAVLLLGKAAHSSADFPLGGQATVRLPPAAVHQPRFAARVVVLDAHHGRRQPGFVAAVNAEAADGAAGAYACSLVLLLGGVKVWASDHLEKFAARDLCRLELTEDGQLRLTDGTGKVGWLSGTAGQGVKALHLDGKTGNLVLVDGQNVTRWQSLDDPTDKFLRGQHRSLPAYFITSSTTDETSSPFYSLELDGDKVAAYIHVGGDTSYSYWELTAPAAAANRTMASARMDGSGLKMLDAEGIVAAQISPPVKKPPLSFMALAGDGNLEMFYYDAWHRRFSVSYKALGLCELPLSCGVRQVCSGAGTCKDFAAYADTPARAGGAECMVHLKGVTTVLRPAAASAPLAAGVTLRQCVARCASNISCSAALYVKDAGASAADDAHGVCEHYTLAAGAREVTDDGSRRRYSYWVKLPAAAGGGGGNEDVVDDDGGDSSGLLGKILMVCGAVDVVGAVVFAVLIVFYFQRLRRLAAPVDRAVELQQGEAEGAGEQNSPDNDGADGVMAEHN</sequence>
<feature type="region of interest" description="Disordered" evidence="7">
    <location>
        <begin position="500"/>
        <end position="524"/>
    </location>
</feature>
<dbReference type="Proteomes" id="UP001497457">
    <property type="component" value="Chromosome 18b"/>
</dbReference>
<feature type="chain" id="PRO_5044822861" description="non-specific serine/threonine protein kinase" evidence="9">
    <location>
        <begin position="21"/>
        <end position="524"/>
    </location>
</feature>
<dbReference type="EMBL" id="OZ075128">
    <property type="protein sequence ID" value="CAL4953871.1"/>
    <property type="molecule type" value="Genomic_DNA"/>
</dbReference>
<evidence type="ECO:0000256" key="3">
    <source>
        <dbReference type="ARBA" id="ARBA00022729"/>
    </source>
</evidence>
<keyword evidence="8" id="KW-1133">Transmembrane helix</keyword>
<reference evidence="12" key="1">
    <citation type="submission" date="2024-06" db="EMBL/GenBank/DDBJ databases">
        <authorList>
            <person name="Ryan C."/>
        </authorList>
    </citation>
    <scope>NUCLEOTIDE SEQUENCE [LARGE SCALE GENOMIC DNA]</scope>
</reference>
<comment type="subcellular location">
    <subcellularLocation>
        <location evidence="1">Membrane</location>
        <topology evidence="1">Single-pass type I membrane protein</topology>
    </subcellularLocation>
</comment>
<evidence type="ECO:0000259" key="10">
    <source>
        <dbReference type="PROSITE" id="PS50927"/>
    </source>
</evidence>
<evidence type="ECO:0000256" key="1">
    <source>
        <dbReference type="ARBA" id="ARBA00004479"/>
    </source>
</evidence>
<keyword evidence="8" id="KW-0812">Transmembrane</keyword>
<evidence type="ECO:0000256" key="4">
    <source>
        <dbReference type="ARBA" id="ARBA00023170"/>
    </source>
</evidence>
<dbReference type="PANTHER" id="PTHR47976">
    <property type="entry name" value="G-TYPE LECTIN S-RECEPTOR-LIKE SERINE/THREONINE-PROTEIN KINASE SD2-5"/>
    <property type="match status" value="1"/>
</dbReference>
<dbReference type="AlphaFoldDB" id="A0ABC8Z4T3"/>
<name>A0ABC8Z4T3_9POAL</name>
<accession>A0ABC8Z4T3</accession>
<evidence type="ECO:0000313" key="11">
    <source>
        <dbReference type="EMBL" id="CAL4953871.1"/>
    </source>
</evidence>
<dbReference type="PANTHER" id="PTHR47976:SF120">
    <property type="entry name" value="G-TYPE LECTIN S-RECEPTOR-LIKE SERINE_THREONINE-PROTEIN KINASE SD2-5"/>
    <property type="match status" value="1"/>
</dbReference>
<comment type="catalytic activity">
    <reaction evidence="5">
        <text>L-threonyl-[protein] + ATP = O-phospho-L-threonyl-[protein] + ADP + H(+)</text>
        <dbReference type="Rhea" id="RHEA:46608"/>
        <dbReference type="Rhea" id="RHEA-COMP:11060"/>
        <dbReference type="Rhea" id="RHEA-COMP:11605"/>
        <dbReference type="ChEBI" id="CHEBI:15378"/>
        <dbReference type="ChEBI" id="CHEBI:30013"/>
        <dbReference type="ChEBI" id="CHEBI:30616"/>
        <dbReference type="ChEBI" id="CHEBI:61977"/>
        <dbReference type="ChEBI" id="CHEBI:456216"/>
        <dbReference type="EC" id="2.7.11.1"/>
    </reaction>
</comment>
<dbReference type="Gene3D" id="2.90.10.10">
    <property type="entry name" value="Bulb-type lectin domain"/>
    <property type="match status" value="1"/>
</dbReference>
<gene>
    <name evidence="11" type="ORF">URODEC1_LOCUS40448</name>
</gene>
<evidence type="ECO:0000313" key="12">
    <source>
        <dbReference type="Proteomes" id="UP001497457"/>
    </source>
</evidence>
<keyword evidence="12" id="KW-1185">Reference proteome</keyword>
<feature type="signal peptide" evidence="9">
    <location>
        <begin position="1"/>
        <end position="20"/>
    </location>
</feature>
<dbReference type="InterPro" id="IPR001480">
    <property type="entry name" value="Bulb-type_lectin_dom"/>
</dbReference>
<dbReference type="InterPro" id="IPR036426">
    <property type="entry name" value="Bulb-type_lectin_dom_sf"/>
</dbReference>
<evidence type="ECO:0000256" key="8">
    <source>
        <dbReference type="SAM" id="Phobius"/>
    </source>
</evidence>
<evidence type="ECO:0000256" key="6">
    <source>
        <dbReference type="ARBA" id="ARBA00048679"/>
    </source>
</evidence>
<evidence type="ECO:0000256" key="7">
    <source>
        <dbReference type="SAM" id="MobiDB-lite"/>
    </source>
</evidence>
<dbReference type="GO" id="GO:0051707">
    <property type="term" value="P:response to other organism"/>
    <property type="evidence" value="ECO:0007669"/>
    <property type="project" value="UniProtKB-ARBA"/>
</dbReference>
<dbReference type="SUPFAM" id="SSF51110">
    <property type="entry name" value="alpha-D-mannose-specific plant lectins"/>
    <property type="match status" value="1"/>
</dbReference>
<keyword evidence="8" id="KW-0472">Membrane</keyword>
<dbReference type="GO" id="GO:0004674">
    <property type="term" value="F:protein serine/threonine kinase activity"/>
    <property type="evidence" value="ECO:0007669"/>
    <property type="project" value="UniProtKB-EC"/>
</dbReference>
<proteinExistence type="predicted"/>
<dbReference type="GO" id="GO:0016020">
    <property type="term" value="C:membrane"/>
    <property type="evidence" value="ECO:0007669"/>
    <property type="project" value="UniProtKB-SubCell"/>
</dbReference>
<evidence type="ECO:0000256" key="5">
    <source>
        <dbReference type="ARBA" id="ARBA00047899"/>
    </source>
</evidence>
<feature type="transmembrane region" description="Helical" evidence="8">
    <location>
        <begin position="458"/>
        <end position="481"/>
    </location>
</feature>
<feature type="domain" description="Bulb-type lectin" evidence="10">
    <location>
        <begin position="52"/>
        <end position="173"/>
    </location>
</feature>
<protein>
    <recommendedName>
        <fullName evidence="2">non-specific serine/threonine protein kinase</fullName>
        <ecNumber evidence="2">2.7.11.1</ecNumber>
    </recommendedName>
</protein>
<organism evidence="11 12">
    <name type="scientific">Urochloa decumbens</name>
    <dbReference type="NCBI Taxonomy" id="240449"/>
    <lineage>
        <taxon>Eukaryota</taxon>
        <taxon>Viridiplantae</taxon>
        <taxon>Streptophyta</taxon>
        <taxon>Embryophyta</taxon>
        <taxon>Tracheophyta</taxon>
        <taxon>Spermatophyta</taxon>
        <taxon>Magnoliopsida</taxon>
        <taxon>Liliopsida</taxon>
        <taxon>Poales</taxon>
        <taxon>Poaceae</taxon>
        <taxon>PACMAD clade</taxon>
        <taxon>Panicoideae</taxon>
        <taxon>Panicodae</taxon>
        <taxon>Paniceae</taxon>
        <taxon>Melinidinae</taxon>
        <taxon>Urochloa</taxon>
    </lineage>
</organism>
<keyword evidence="3 9" id="KW-0732">Signal</keyword>
<dbReference type="EC" id="2.7.11.1" evidence="2"/>
<reference evidence="11 12" key="2">
    <citation type="submission" date="2024-10" db="EMBL/GenBank/DDBJ databases">
        <authorList>
            <person name="Ryan C."/>
        </authorList>
    </citation>
    <scope>NUCLEOTIDE SEQUENCE [LARGE SCALE GENOMIC DNA]</scope>
</reference>
<keyword evidence="4" id="KW-0675">Receptor</keyword>
<evidence type="ECO:0000256" key="2">
    <source>
        <dbReference type="ARBA" id="ARBA00012513"/>
    </source>
</evidence>
<evidence type="ECO:0000256" key="9">
    <source>
        <dbReference type="SAM" id="SignalP"/>
    </source>
</evidence>
<dbReference type="Pfam" id="PF01453">
    <property type="entry name" value="B_lectin"/>
    <property type="match status" value="1"/>
</dbReference>